<organism evidence="9 10">
    <name type="scientific">Nocardioides thalensis</name>
    <dbReference type="NCBI Taxonomy" id="1914755"/>
    <lineage>
        <taxon>Bacteria</taxon>
        <taxon>Bacillati</taxon>
        <taxon>Actinomycetota</taxon>
        <taxon>Actinomycetes</taxon>
        <taxon>Propionibacteriales</taxon>
        <taxon>Nocardioidaceae</taxon>
        <taxon>Nocardioides</taxon>
    </lineage>
</organism>
<keyword evidence="10" id="KW-1185">Reference proteome</keyword>
<evidence type="ECO:0000256" key="3">
    <source>
        <dbReference type="ARBA" id="ARBA00022723"/>
    </source>
</evidence>
<keyword evidence="3" id="KW-0479">Metal-binding</keyword>
<dbReference type="AlphaFoldDB" id="A0A853BZZ3"/>
<keyword evidence="7" id="KW-0175">Coiled coil</keyword>
<dbReference type="SUPFAM" id="SSF57997">
    <property type="entry name" value="Tropomyosin"/>
    <property type="match status" value="1"/>
</dbReference>
<dbReference type="RefSeq" id="WP_179666950.1">
    <property type="nucleotide sequence ID" value="NZ_JACCFP010000001.1"/>
</dbReference>
<dbReference type="Gene3D" id="1.20.120.330">
    <property type="entry name" value="Nucleotidyltransferases domain 2"/>
    <property type="match status" value="1"/>
</dbReference>
<dbReference type="SUPFAM" id="SSF51261">
    <property type="entry name" value="Duplicated hybrid motif"/>
    <property type="match status" value="1"/>
</dbReference>
<gene>
    <name evidence="9" type="ORF">HNR19_001044</name>
</gene>
<keyword evidence="2" id="KW-0645">Protease</keyword>
<evidence type="ECO:0000256" key="1">
    <source>
        <dbReference type="ARBA" id="ARBA00001947"/>
    </source>
</evidence>
<dbReference type="GO" id="GO:0006508">
    <property type="term" value="P:proteolysis"/>
    <property type="evidence" value="ECO:0007669"/>
    <property type="project" value="UniProtKB-KW"/>
</dbReference>
<evidence type="ECO:0000313" key="10">
    <source>
        <dbReference type="Proteomes" id="UP000530424"/>
    </source>
</evidence>
<reference evidence="9 10" key="1">
    <citation type="submission" date="2020-07" db="EMBL/GenBank/DDBJ databases">
        <title>Sequencing the genomes of 1000 actinobacteria strains.</title>
        <authorList>
            <person name="Klenk H.-P."/>
        </authorList>
    </citation>
    <scope>NUCLEOTIDE SEQUENCE [LARGE SCALE GENOMIC DNA]</scope>
    <source>
        <strain evidence="9 10">DSM 103833</strain>
    </source>
</reference>
<dbReference type="EMBL" id="JACCFP010000001">
    <property type="protein sequence ID" value="NYJ00346.1"/>
    <property type="molecule type" value="Genomic_DNA"/>
</dbReference>
<keyword evidence="5" id="KW-0862">Zinc</keyword>
<feature type="domain" description="M23ase beta-sheet core" evidence="8">
    <location>
        <begin position="300"/>
        <end position="398"/>
    </location>
</feature>
<keyword evidence="4 9" id="KW-0378">Hydrolase</keyword>
<dbReference type="Pfam" id="PF01551">
    <property type="entry name" value="Peptidase_M23"/>
    <property type="match status" value="1"/>
</dbReference>
<keyword evidence="6" id="KW-0482">Metalloprotease</keyword>
<evidence type="ECO:0000256" key="7">
    <source>
        <dbReference type="SAM" id="Coils"/>
    </source>
</evidence>
<name>A0A853BZZ3_9ACTN</name>
<proteinExistence type="predicted"/>
<comment type="caution">
    <text evidence="9">The sequence shown here is derived from an EMBL/GenBank/DDBJ whole genome shotgun (WGS) entry which is preliminary data.</text>
</comment>
<protein>
    <submittedName>
        <fullName evidence="9">Murein DD-endopeptidase MepM/ murein hydrolase activator NlpD</fullName>
    </submittedName>
</protein>
<dbReference type="PANTHER" id="PTHR21666:SF288">
    <property type="entry name" value="CELL DIVISION PROTEIN YTFB"/>
    <property type="match status" value="1"/>
</dbReference>
<dbReference type="InterPro" id="IPR016047">
    <property type="entry name" value="M23ase_b-sheet_dom"/>
</dbReference>
<feature type="coiled-coil region" evidence="7">
    <location>
        <begin position="163"/>
        <end position="264"/>
    </location>
</feature>
<dbReference type="GO" id="GO:0004222">
    <property type="term" value="F:metalloendopeptidase activity"/>
    <property type="evidence" value="ECO:0007669"/>
    <property type="project" value="TreeGrafter"/>
</dbReference>
<dbReference type="CDD" id="cd12797">
    <property type="entry name" value="M23_peptidase"/>
    <property type="match status" value="1"/>
</dbReference>
<evidence type="ECO:0000256" key="5">
    <source>
        <dbReference type="ARBA" id="ARBA00022833"/>
    </source>
</evidence>
<sequence>MLVGSIAMYGAAAPDARADEEDKLRQEQRQVQNDIDHAEHELEHASKEVAQATQRLERAQAELRAARAALVRVRKQLDRARALAERLKKELAAAERRLDQAAEELRLAREEVAEQTRAVKDTVLGMATDGNPALELVSSYLDSGSVEEILVNEVAGDMVVGREHQALEALEAAEEALQDRKEEIEAARDLVERKKVQAQENLERVKTLVTQARDTKARVDVLVTQSKRARQAALRARANDRDALRRLEEREARIRDELSQLNGGGNFQGNLNGFLQVPVAGPVTSPYGYRRHPIYGYWGLHDGTDFGAPCGAQLWAGAGGTVVNTYFDEVYGNRLYLYVGRVNGNNITLVYNHLSSYNVGEGARVGRGDVVGYVGSTGWSTGCHLHFTVLRNGNPVDPMSYM</sequence>
<dbReference type="PANTHER" id="PTHR21666">
    <property type="entry name" value="PEPTIDASE-RELATED"/>
    <property type="match status" value="1"/>
</dbReference>
<dbReference type="GO" id="GO:0046872">
    <property type="term" value="F:metal ion binding"/>
    <property type="evidence" value="ECO:0007669"/>
    <property type="project" value="UniProtKB-KW"/>
</dbReference>
<dbReference type="InterPro" id="IPR011055">
    <property type="entry name" value="Dup_hybrid_motif"/>
</dbReference>
<evidence type="ECO:0000256" key="4">
    <source>
        <dbReference type="ARBA" id="ARBA00022801"/>
    </source>
</evidence>
<dbReference type="Proteomes" id="UP000530424">
    <property type="component" value="Unassembled WGS sequence"/>
</dbReference>
<feature type="coiled-coil region" evidence="7">
    <location>
        <begin position="21"/>
        <end position="118"/>
    </location>
</feature>
<dbReference type="Gene3D" id="2.70.70.10">
    <property type="entry name" value="Glucose Permease (Domain IIA)"/>
    <property type="match status" value="1"/>
</dbReference>
<comment type="cofactor">
    <cofactor evidence="1">
        <name>Zn(2+)</name>
        <dbReference type="ChEBI" id="CHEBI:29105"/>
    </cofactor>
</comment>
<evidence type="ECO:0000256" key="6">
    <source>
        <dbReference type="ARBA" id="ARBA00023049"/>
    </source>
</evidence>
<evidence type="ECO:0000259" key="8">
    <source>
        <dbReference type="Pfam" id="PF01551"/>
    </source>
</evidence>
<accession>A0A853BZZ3</accession>
<evidence type="ECO:0000313" key="9">
    <source>
        <dbReference type="EMBL" id="NYJ00346.1"/>
    </source>
</evidence>
<evidence type="ECO:0000256" key="2">
    <source>
        <dbReference type="ARBA" id="ARBA00022670"/>
    </source>
</evidence>
<dbReference type="InterPro" id="IPR050570">
    <property type="entry name" value="Cell_wall_metabolism_enzyme"/>
</dbReference>